<dbReference type="Pfam" id="PF00664">
    <property type="entry name" value="ABC_membrane"/>
    <property type="match status" value="1"/>
</dbReference>
<sequence length="830" mass="92214">MPNLEFFAIARASAVPIFETIERIPPINKEAEGKRLTAVNGDIEFRNVSFTYESRPDVKILQNFNLKVEPGQTIAFVGPSGSGKSTVGHMLQRFYDPVEGQIFINGVEIRELDLLWYRSQLGVVQQEPVLFAGTVAENITMGCLDATREQIEEAAKLANAHEFIVKLPEGYDTWIAEGGGSMSGGQKQRIAIARALVRNPRVMLLDEATSALDTRSERQVQAALDRACSGRTVIMIAHRLTTVRNADCILVIEKGHVRESGTHKELLKLGGLYATMLHAQEDLQESLVSVVSDVSTYVSEAERKYKAAYSMKRMMQYSRPDVGFTIGGCLGAVIAALVNPGFVLLYAEIFQEIGWFDRIENQPGVLTSRLATEASMVRTVSGFQLAMLLEGLVLIVSAFVIGFVDCWQVTLLLMAFVPFILIGGYLEYRAFFDADAAKGKKTKRAQIAQECFTANRTVTTLSLENHFLEKFRNVTEEDKKTAVKKTVIFSLMHAFSRSVNFFSYATAFPLGGYLIEKKTVTSFKVFRAFSAITFSLSACGRVVAFVPDMRRATDAAKKILLLLDRISQIPADEGFVPQEPFDGKVVIRDIKFRYPTRIHVPVLRGFTHSVEADQTHALVGQSGCGKSTVLQLLLRFYDPLNAKKQEAGIYLNGRNTINLAPWWIRRQIGLVSQEPNLFDLSIRENIQFGANYRETTMDEVIEAAKKANIHDFIMTLPEGYETPVGERGSKLSGGQKQRVAIARAMIRKPKLLLLDEATSALDNESERLVQAALDEAMGQRTCLVIAHRLTTVEVADQIVVLEKGRLREKGTASELMAAKGAYYALHSMES</sequence>
<dbReference type="Gene3D" id="1.20.1560.10">
    <property type="entry name" value="ABC transporter type 1, transmembrane domain"/>
    <property type="match status" value="1"/>
</dbReference>
<evidence type="ECO:0000313" key="16">
    <source>
        <dbReference type="Proteomes" id="UP000728185"/>
    </source>
</evidence>
<dbReference type="SUPFAM" id="SSF52540">
    <property type="entry name" value="P-loop containing nucleoside triphosphate hydrolases"/>
    <property type="match status" value="2"/>
</dbReference>
<feature type="domain" description="ABC transporter" evidence="13">
    <location>
        <begin position="43"/>
        <end position="279"/>
    </location>
</feature>
<comment type="caution">
    <text evidence="15">The sequence shown here is derived from an EMBL/GenBank/DDBJ whole genome shotgun (WGS) entry which is preliminary data.</text>
</comment>
<keyword evidence="9 12" id="KW-1133">Transmembrane helix</keyword>
<name>A0A8E0RXR3_9TREM</name>
<evidence type="ECO:0000256" key="7">
    <source>
        <dbReference type="ARBA" id="ARBA00022840"/>
    </source>
</evidence>
<accession>A0A8E0RXR3</accession>
<evidence type="ECO:0000256" key="11">
    <source>
        <dbReference type="ARBA" id="ARBA00023180"/>
    </source>
</evidence>
<dbReference type="InterPro" id="IPR036640">
    <property type="entry name" value="ABC1_TM_sf"/>
</dbReference>
<evidence type="ECO:0000256" key="3">
    <source>
        <dbReference type="ARBA" id="ARBA00022448"/>
    </source>
</evidence>
<dbReference type="SMART" id="SM00382">
    <property type="entry name" value="AAA"/>
    <property type="match status" value="2"/>
</dbReference>
<reference evidence="15" key="1">
    <citation type="submission" date="2019-05" db="EMBL/GenBank/DDBJ databases">
        <title>Annotation for the trematode Fasciolopsis buski.</title>
        <authorList>
            <person name="Choi Y.-J."/>
        </authorList>
    </citation>
    <scope>NUCLEOTIDE SEQUENCE</scope>
    <source>
        <strain evidence="15">HT</strain>
        <tissue evidence="15">Whole worm</tissue>
    </source>
</reference>
<evidence type="ECO:0000259" key="14">
    <source>
        <dbReference type="PROSITE" id="PS50929"/>
    </source>
</evidence>
<evidence type="ECO:0000256" key="12">
    <source>
        <dbReference type="SAM" id="Phobius"/>
    </source>
</evidence>
<dbReference type="InterPro" id="IPR027417">
    <property type="entry name" value="P-loop_NTPase"/>
</dbReference>
<proteinExistence type="inferred from homology"/>
<dbReference type="PROSITE" id="PS00211">
    <property type="entry name" value="ABC_TRANSPORTER_1"/>
    <property type="match status" value="2"/>
</dbReference>
<dbReference type="CDD" id="cd18578">
    <property type="entry name" value="ABC_6TM_Pgp_ABCB1_D2_like"/>
    <property type="match status" value="1"/>
</dbReference>
<dbReference type="AlphaFoldDB" id="A0A8E0RXR3"/>
<feature type="transmembrane region" description="Helical" evidence="12">
    <location>
        <begin position="383"/>
        <end position="404"/>
    </location>
</feature>
<dbReference type="SUPFAM" id="SSF90123">
    <property type="entry name" value="ABC transporter transmembrane region"/>
    <property type="match status" value="1"/>
</dbReference>
<dbReference type="PANTHER" id="PTHR24221">
    <property type="entry name" value="ATP-BINDING CASSETTE SUB-FAMILY B"/>
    <property type="match status" value="1"/>
</dbReference>
<keyword evidence="8" id="KW-1278">Translocase</keyword>
<protein>
    <submittedName>
        <fullName evidence="15">Putative multidrug resistance protein 1 2 3 (P glycoprotein 1 2 3)</fullName>
    </submittedName>
</protein>
<evidence type="ECO:0000256" key="8">
    <source>
        <dbReference type="ARBA" id="ARBA00022967"/>
    </source>
</evidence>
<comment type="subcellular location">
    <subcellularLocation>
        <location evidence="1">Membrane</location>
        <topology evidence="1">Multi-pass membrane protein</topology>
    </subcellularLocation>
</comment>
<dbReference type="OrthoDB" id="6500128at2759"/>
<evidence type="ECO:0000256" key="1">
    <source>
        <dbReference type="ARBA" id="ARBA00004141"/>
    </source>
</evidence>
<dbReference type="InterPro" id="IPR017871">
    <property type="entry name" value="ABC_transporter-like_CS"/>
</dbReference>
<dbReference type="InterPro" id="IPR011527">
    <property type="entry name" value="ABC1_TM_dom"/>
</dbReference>
<evidence type="ECO:0000313" key="15">
    <source>
        <dbReference type="EMBL" id="KAA0195735.1"/>
    </source>
</evidence>
<dbReference type="InterPro" id="IPR039421">
    <property type="entry name" value="Type_1_exporter"/>
</dbReference>
<dbReference type="GO" id="GO:0140359">
    <property type="term" value="F:ABC-type transporter activity"/>
    <property type="evidence" value="ECO:0007669"/>
    <property type="project" value="InterPro"/>
</dbReference>
<dbReference type="InterPro" id="IPR003439">
    <property type="entry name" value="ABC_transporter-like_ATP-bd"/>
</dbReference>
<evidence type="ECO:0000256" key="6">
    <source>
        <dbReference type="ARBA" id="ARBA00022741"/>
    </source>
</evidence>
<keyword evidence="5" id="KW-0677">Repeat</keyword>
<comment type="similarity">
    <text evidence="2">Belongs to the ABC transporter superfamily. ABCB family. Multidrug resistance exporter (TC 3.A.1.201) subfamily.</text>
</comment>
<dbReference type="FunFam" id="3.40.50.300:FF:000205">
    <property type="entry name" value="ABC transporter B family member 4"/>
    <property type="match status" value="1"/>
</dbReference>
<dbReference type="PANTHER" id="PTHR24221:SF636">
    <property type="entry name" value="BILE SALT EXPORT PUMP"/>
    <property type="match status" value="1"/>
</dbReference>
<dbReference type="Pfam" id="PF00005">
    <property type="entry name" value="ABC_tran"/>
    <property type="match status" value="2"/>
</dbReference>
<dbReference type="EMBL" id="LUCM01003479">
    <property type="protein sequence ID" value="KAA0195735.1"/>
    <property type="molecule type" value="Genomic_DNA"/>
</dbReference>
<dbReference type="FunFam" id="3.40.50.300:FF:000479">
    <property type="entry name" value="Multidrug resistance protein 1A"/>
    <property type="match status" value="1"/>
</dbReference>
<dbReference type="Gene3D" id="3.40.50.300">
    <property type="entry name" value="P-loop containing nucleotide triphosphate hydrolases"/>
    <property type="match status" value="2"/>
</dbReference>
<dbReference type="GO" id="GO:0005524">
    <property type="term" value="F:ATP binding"/>
    <property type="evidence" value="ECO:0007669"/>
    <property type="project" value="UniProtKB-KW"/>
</dbReference>
<feature type="domain" description="ABC transporter" evidence="13">
    <location>
        <begin position="585"/>
        <end position="828"/>
    </location>
</feature>
<organism evidence="15 16">
    <name type="scientific">Fasciolopsis buskii</name>
    <dbReference type="NCBI Taxonomy" id="27845"/>
    <lineage>
        <taxon>Eukaryota</taxon>
        <taxon>Metazoa</taxon>
        <taxon>Spiralia</taxon>
        <taxon>Lophotrochozoa</taxon>
        <taxon>Platyhelminthes</taxon>
        <taxon>Trematoda</taxon>
        <taxon>Digenea</taxon>
        <taxon>Plagiorchiida</taxon>
        <taxon>Echinostomata</taxon>
        <taxon>Echinostomatoidea</taxon>
        <taxon>Fasciolidae</taxon>
        <taxon>Fasciolopsis</taxon>
    </lineage>
</organism>
<evidence type="ECO:0000259" key="13">
    <source>
        <dbReference type="PROSITE" id="PS50893"/>
    </source>
</evidence>
<keyword evidence="3" id="KW-0813">Transport</keyword>
<dbReference type="InterPro" id="IPR003593">
    <property type="entry name" value="AAA+_ATPase"/>
</dbReference>
<evidence type="ECO:0000256" key="9">
    <source>
        <dbReference type="ARBA" id="ARBA00022989"/>
    </source>
</evidence>
<keyword evidence="16" id="KW-1185">Reference proteome</keyword>
<evidence type="ECO:0000256" key="4">
    <source>
        <dbReference type="ARBA" id="ARBA00022692"/>
    </source>
</evidence>
<feature type="domain" description="ABC transmembrane type-1" evidence="14">
    <location>
        <begin position="351"/>
        <end position="551"/>
    </location>
</feature>
<dbReference type="GO" id="GO:0016887">
    <property type="term" value="F:ATP hydrolysis activity"/>
    <property type="evidence" value="ECO:0007669"/>
    <property type="project" value="InterPro"/>
</dbReference>
<dbReference type="GO" id="GO:0016324">
    <property type="term" value="C:apical plasma membrane"/>
    <property type="evidence" value="ECO:0007669"/>
    <property type="project" value="TreeGrafter"/>
</dbReference>
<keyword evidence="11" id="KW-0325">Glycoprotein</keyword>
<evidence type="ECO:0000256" key="10">
    <source>
        <dbReference type="ARBA" id="ARBA00023136"/>
    </source>
</evidence>
<feature type="transmembrane region" description="Helical" evidence="12">
    <location>
        <begin position="411"/>
        <end position="428"/>
    </location>
</feature>
<keyword evidence="4 12" id="KW-0812">Transmembrane</keyword>
<gene>
    <name evidence="15" type="ORF">FBUS_04606</name>
</gene>
<keyword evidence="7" id="KW-0067">ATP-binding</keyword>
<dbReference type="Proteomes" id="UP000728185">
    <property type="component" value="Unassembled WGS sequence"/>
</dbReference>
<dbReference type="PROSITE" id="PS50929">
    <property type="entry name" value="ABC_TM1F"/>
    <property type="match status" value="1"/>
</dbReference>
<dbReference type="PROSITE" id="PS50893">
    <property type="entry name" value="ABC_TRANSPORTER_2"/>
    <property type="match status" value="2"/>
</dbReference>
<evidence type="ECO:0000256" key="5">
    <source>
        <dbReference type="ARBA" id="ARBA00022737"/>
    </source>
</evidence>
<dbReference type="CDD" id="cd03249">
    <property type="entry name" value="ABC_MTABC3_MDL1_MDL2"/>
    <property type="match status" value="2"/>
</dbReference>
<evidence type="ECO:0000256" key="2">
    <source>
        <dbReference type="ARBA" id="ARBA00007577"/>
    </source>
</evidence>
<feature type="transmembrane region" description="Helical" evidence="12">
    <location>
        <begin position="322"/>
        <end position="347"/>
    </location>
</feature>
<keyword evidence="10 12" id="KW-0472">Membrane</keyword>
<keyword evidence="6" id="KW-0547">Nucleotide-binding</keyword>